<evidence type="ECO:0000256" key="6">
    <source>
        <dbReference type="PROSITE-ProRule" id="PRU00146"/>
    </source>
</evidence>
<dbReference type="GeneID" id="111009619"/>
<feature type="compositionally biased region" description="Basic and acidic residues" evidence="7">
    <location>
        <begin position="371"/>
        <end position="384"/>
    </location>
</feature>
<dbReference type="OrthoDB" id="429143at2759"/>
<feature type="compositionally biased region" description="Polar residues" evidence="7">
    <location>
        <begin position="532"/>
        <end position="547"/>
    </location>
</feature>
<protein>
    <submittedName>
        <fullName evidence="10">Uncharacterized protein LOC111009619</fullName>
    </submittedName>
</protein>
<keyword evidence="4" id="KW-0862">Zinc</keyword>
<reference evidence="10" key="1">
    <citation type="submission" date="2025-08" db="UniProtKB">
        <authorList>
            <consortium name="RefSeq"/>
        </authorList>
    </citation>
    <scope>IDENTIFICATION</scope>
    <source>
        <strain evidence="10">OHB3-1</strain>
    </source>
</reference>
<evidence type="ECO:0000256" key="5">
    <source>
        <dbReference type="ARBA" id="ARBA00023242"/>
    </source>
</evidence>
<feature type="compositionally biased region" description="Basic and acidic residues" evidence="7">
    <location>
        <begin position="342"/>
        <end position="362"/>
    </location>
</feature>
<organism evidence="9 10">
    <name type="scientific">Momordica charantia</name>
    <name type="common">Bitter gourd</name>
    <name type="synonym">Balsam pear</name>
    <dbReference type="NCBI Taxonomy" id="3673"/>
    <lineage>
        <taxon>Eukaryota</taxon>
        <taxon>Viridiplantae</taxon>
        <taxon>Streptophyta</taxon>
        <taxon>Embryophyta</taxon>
        <taxon>Tracheophyta</taxon>
        <taxon>Spermatophyta</taxon>
        <taxon>Magnoliopsida</taxon>
        <taxon>eudicotyledons</taxon>
        <taxon>Gunneridae</taxon>
        <taxon>Pentapetalae</taxon>
        <taxon>rosids</taxon>
        <taxon>fabids</taxon>
        <taxon>Cucurbitales</taxon>
        <taxon>Cucurbitaceae</taxon>
        <taxon>Momordiceae</taxon>
        <taxon>Momordica</taxon>
    </lineage>
</organism>
<dbReference type="SUPFAM" id="SSF57903">
    <property type="entry name" value="FYVE/PHD zinc finger"/>
    <property type="match status" value="1"/>
</dbReference>
<dbReference type="PROSITE" id="PS50016">
    <property type="entry name" value="ZF_PHD_2"/>
    <property type="match status" value="1"/>
</dbReference>
<dbReference type="PROSITE" id="PS01359">
    <property type="entry name" value="ZF_PHD_1"/>
    <property type="match status" value="1"/>
</dbReference>
<dbReference type="InterPro" id="IPR019786">
    <property type="entry name" value="Zinc_finger_PHD-type_CS"/>
</dbReference>
<evidence type="ECO:0000256" key="7">
    <source>
        <dbReference type="SAM" id="MobiDB-lite"/>
    </source>
</evidence>
<dbReference type="KEGG" id="mcha:111009619"/>
<evidence type="ECO:0000256" key="2">
    <source>
        <dbReference type="ARBA" id="ARBA00022723"/>
    </source>
</evidence>
<dbReference type="InterPro" id="IPR001965">
    <property type="entry name" value="Znf_PHD"/>
</dbReference>
<dbReference type="PANTHER" id="PTHR46508">
    <property type="entry name" value="PHD FINGER FAMILY PROTEIN"/>
    <property type="match status" value="1"/>
</dbReference>
<dbReference type="InterPro" id="IPR011011">
    <property type="entry name" value="Znf_FYVE_PHD"/>
</dbReference>
<dbReference type="Pfam" id="PF16135">
    <property type="entry name" value="TDBD"/>
    <property type="match status" value="1"/>
</dbReference>
<feature type="compositionally biased region" description="Polar residues" evidence="7">
    <location>
        <begin position="1288"/>
        <end position="1297"/>
    </location>
</feature>
<evidence type="ECO:0000259" key="8">
    <source>
        <dbReference type="PROSITE" id="PS50016"/>
    </source>
</evidence>
<feature type="region of interest" description="Disordered" evidence="7">
    <location>
        <begin position="1034"/>
        <end position="1057"/>
    </location>
</feature>
<accession>A0A6J1CA60</accession>
<dbReference type="GO" id="GO:0008270">
    <property type="term" value="F:zinc ion binding"/>
    <property type="evidence" value="ECO:0007669"/>
    <property type="project" value="UniProtKB-KW"/>
</dbReference>
<feature type="compositionally biased region" description="Basic and acidic residues" evidence="7">
    <location>
        <begin position="472"/>
        <end position="490"/>
    </location>
</feature>
<feature type="compositionally biased region" description="Basic and acidic residues" evidence="7">
    <location>
        <begin position="200"/>
        <end position="211"/>
    </location>
</feature>
<dbReference type="InterPro" id="IPR056511">
    <property type="entry name" value="IDM1_C"/>
</dbReference>
<dbReference type="Pfam" id="PF00628">
    <property type="entry name" value="PHD"/>
    <property type="match status" value="1"/>
</dbReference>
<feature type="region of interest" description="Disordered" evidence="7">
    <location>
        <begin position="32"/>
        <end position="62"/>
    </location>
</feature>
<dbReference type="InterPro" id="IPR013083">
    <property type="entry name" value="Znf_RING/FYVE/PHD"/>
</dbReference>
<dbReference type="InterPro" id="IPR054292">
    <property type="entry name" value="DUF7028"/>
</dbReference>
<dbReference type="InterPro" id="IPR019787">
    <property type="entry name" value="Znf_PHD-finger"/>
</dbReference>
<feature type="compositionally biased region" description="Basic and acidic residues" evidence="7">
    <location>
        <begin position="1110"/>
        <end position="1124"/>
    </location>
</feature>
<feature type="region of interest" description="Disordered" evidence="7">
    <location>
        <begin position="1288"/>
        <end position="1308"/>
    </location>
</feature>
<dbReference type="SMART" id="SM00249">
    <property type="entry name" value="PHD"/>
    <property type="match status" value="1"/>
</dbReference>
<comment type="subcellular location">
    <subcellularLocation>
        <location evidence="1">Nucleus</location>
    </subcellularLocation>
</comment>
<feature type="compositionally biased region" description="Basic and acidic residues" evidence="7">
    <location>
        <begin position="1299"/>
        <end position="1308"/>
    </location>
</feature>
<dbReference type="CDD" id="cd15532">
    <property type="entry name" value="PHD2_CHD_II"/>
    <property type="match status" value="1"/>
</dbReference>
<feature type="domain" description="PHD-type" evidence="8">
    <location>
        <begin position="706"/>
        <end position="750"/>
    </location>
</feature>
<feature type="region of interest" description="Disordered" evidence="7">
    <location>
        <begin position="1177"/>
        <end position="1210"/>
    </location>
</feature>
<feature type="region of interest" description="Disordered" evidence="7">
    <location>
        <begin position="309"/>
        <end position="384"/>
    </location>
</feature>
<dbReference type="Gene3D" id="3.30.40.10">
    <property type="entry name" value="Zinc/RING finger domain, C3HC4 (zinc finger)"/>
    <property type="match status" value="1"/>
</dbReference>
<feature type="compositionally biased region" description="Basic and acidic residues" evidence="7">
    <location>
        <begin position="262"/>
        <end position="277"/>
    </location>
</feature>
<keyword evidence="2" id="KW-0479">Metal-binding</keyword>
<feature type="region of interest" description="Disordered" evidence="7">
    <location>
        <begin position="472"/>
        <end position="565"/>
    </location>
</feature>
<dbReference type="Pfam" id="PF22970">
    <property type="entry name" value="DUF7028"/>
    <property type="match status" value="1"/>
</dbReference>
<evidence type="ECO:0000313" key="9">
    <source>
        <dbReference type="Proteomes" id="UP000504603"/>
    </source>
</evidence>
<feature type="region of interest" description="Disordered" evidence="7">
    <location>
        <begin position="257"/>
        <end position="277"/>
    </location>
</feature>
<keyword evidence="9" id="KW-1185">Reference proteome</keyword>
<dbReference type="RefSeq" id="XP_022138449.1">
    <property type="nucleotide sequence ID" value="XM_022282757.1"/>
</dbReference>
<name>A0A6J1CA60_MOMCH</name>
<keyword evidence="5" id="KW-0539">Nucleus</keyword>
<evidence type="ECO:0000256" key="3">
    <source>
        <dbReference type="ARBA" id="ARBA00022771"/>
    </source>
</evidence>
<dbReference type="InterPro" id="IPR032308">
    <property type="entry name" value="TDBD"/>
</dbReference>
<proteinExistence type="predicted"/>
<dbReference type="PANTHER" id="PTHR46508:SF3">
    <property type="entry name" value="ACYL-COA N-ACYLTRANSFERASE WITH RING_FYVE_PHD-TYPE ZINC FINGER PROTEIN"/>
    <property type="match status" value="1"/>
</dbReference>
<evidence type="ECO:0000256" key="1">
    <source>
        <dbReference type="ARBA" id="ARBA00004123"/>
    </source>
</evidence>
<evidence type="ECO:0000313" key="10">
    <source>
        <dbReference type="RefSeq" id="XP_022138449.1"/>
    </source>
</evidence>
<evidence type="ECO:0000256" key="4">
    <source>
        <dbReference type="ARBA" id="ARBA00022833"/>
    </source>
</evidence>
<gene>
    <name evidence="10" type="primary">LOC111009619</name>
</gene>
<keyword evidence="3 6" id="KW-0863">Zinc-finger</keyword>
<dbReference type="Pfam" id="PF23209">
    <property type="entry name" value="IDM1_C"/>
    <property type="match status" value="1"/>
</dbReference>
<feature type="region of interest" description="Disordered" evidence="7">
    <location>
        <begin position="1102"/>
        <end position="1155"/>
    </location>
</feature>
<feature type="region of interest" description="Disordered" evidence="7">
    <location>
        <begin position="163"/>
        <end position="216"/>
    </location>
</feature>
<feature type="compositionally biased region" description="Basic and acidic residues" evidence="7">
    <location>
        <begin position="1139"/>
        <end position="1152"/>
    </location>
</feature>
<dbReference type="GO" id="GO:0005634">
    <property type="term" value="C:nucleus"/>
    <property type="evidence" value="ECO:0007669"/>
    <property type="project" value="UniProtKB-SubCell"/>
</dbReference>
<sequence>MEDGVRSAGPSGVLVKTRNSSGCLIVRKKEDGLGGAAGSSSSRLLNAKKEKKRPRLVLSDSGSSDEVLLPHRRRVGSETIRVCNGLNSFEKDIVDESGSSRKKDRLQYDNRNDDGLINRIDVDGLRRNMDNLDVFEFNEYDEIDGENRRRKHFNGSGERRYLSSVNLPQGGTEREFGTTSSRHAVADKRKNLYVDQTNSFDRDRPPRKTNFDTDNDGAHLPISLLREKFKGHSDEAIRVQGKNGVLKVMVNKKKNVSGAPDIYDHRKLEQSRKSLRTEDTLKRKMLVTPSVYPETQPHVKQDPFIKPEKDHADFQTSASTKTGKGCSWDSGDSSVSLKPRKKVAEAHKSTKRASCEVEKTPCEEAPPSTAKEGKVKRGSGTEKQKLRERIRGMLLSAGWRIDYRPRRNRDYLDAVYVNPAGTAYWSIIKAYDALQKQLNEEGAEAKPSADGSFMPISDDILSQLTRKTRKKIEKEWKSKRRDDSDSENGKEVSAPRSVGTKNDMDSMDSDSNEEKLSSFIKQGGKSFKNKSNENGFPSVNSKGQSSSKHSRDTIGKPSSGFNSRILHGRKGRKLGLLVRGSSKGLDSENDGFVPYTGKRTLLSWLVDSGTVQLSQKVRYMNRRQTRVMLEGWITRDGIHCGCCSKILTVSKFEIHAGSKLRQPFHNIFLESGVSLLQCQIDAWNRQEEGKRLSFHTVEIDGDDPNDDTCGICGDGGDLICCDGCPSTFHQSCLDIQIPPGDWHCPNCTCKYCGVASVDVSHGDDNVGSVISSCMLCEKKFHESCIQEMDTSISNGAITSFCGKTCRELFESLQKYLGVKHELDAGFSWSLVRRTSEDSDASLRGLSQRIECNSKLAVALTVMDECFLPIVDRRSGINLIHNVLYNCGSNFYRLNYSGFYAAILERGDEIISAATIRFHGTKLAEMPFIGTRHIYRRQGMCRRLFCAIESALRMFKVEKLIIPAIAELMHTWNVIFGFSPLEQSLKQEMRLMNMLVFPGTDMLQKLLIKETTVEDNATSGSGAKQTDCGSTELCSPKIDTETSSGHEPQSCDDNERHNSKEITNEVIVTDRNPESVSVSQNDTSVVNSSLDAFHEVKPSCLPKEAVNSDSHSGDESAKCPLDRKCSSPSDARCDPLPTKNKPEVHHGIEDHSRSTSQCMAVDTSDSFHEPKADSYAGHKLAESGSEKKSVPSTLVNGTDEFENTPIMDSSEDDSLNKINGHDCEEDAHADALKPAHSDENFADGIVCESPLVHTAGLCGTNGRPLDILSDCKNPIACGKEAISEGMCCSENSSHSSGDLQEDRAESGSV</sequence>
<feature type="compositionally biased region" description="Basic and acidic residues" evidence="7">
    <location>
        <begin position="1178"/>
        <end position="1188"/>
    </location>
</feature>
<dbReference type="Proteomes" id="UP000504603">
    <property type="component" value="Unplaced"/>
</dbReference>